<comment type="caution">
    <text evidence="3">The sequence shown here is derived from an EMBL/GenBank/DDBJ whole genome shotgun (WGS) entry which is preliminary data.</text>
</comment>
<dbReference type="EMBL" id="AZCV01000001">
    <property type="protein sequence ID" value="KRK38812.1"/>
    <property type="molecule type" value="Genomic_DNA"/>
</dbReference>
<evidence type="ECO:0000313" key="3">
    <source>
        <dbReference type="EMBL" id="KRK38812.1"/>
    </source>
</evidence>
<keyword evidence="4" id="KW-1185">Reference proteome</keyword>
<keyword evidence="3" id="KW-0645">Protease</keyword>
<gene>
    <name evidence="3" type="ORF">FC62_GL000504</name>
</gene>
<dbReference type="PATRIC" id="fig|1423722.3.peg.513"/>
<feature type="domain" description="Peptidase M16 C-terminal" evidence="2">
    <location>
        <begin position="167"/>
        <end position="327"/>
    </location>
</feature>
<evidence type="ECO:0000259" key="1">
    <source>
        <dbReference type="Pfam" id="PF00675"/>
    </source>
</evidence>
<dbReference type="InterPro" id="IPR007863">
    <property type="entry name" value="Peptidase_M16_C"/>
</dbReference>
<protein>
    <submittedName>
        <fullName evidence="3">Protease</fullName>
    </submittedName>
</protein>
<dbReference type="RefSeq" id="WP_056945960.1">
    <property type="nucleotide sequence ID" value="NZ_AZCV01000001.1"/>
</dbReference>
<dbReference type="InterPro" id="IPR011765">
    <property type="entry name" value="Pept_M16_N"/>
</dbReference>
<dbReference type="SUPFAM" id="SSF63411">
    <property type="entry name" value="LuxS/MPP-like metallohydrolase"/>
    <property type="match status" value="2"/>
</dbReference>
<accession>A0A0R1GWU8</accession>
<dbReference type="Pfam" id="PF05193">
    <property type="entry name" value="Peptidase_M16_C"/>
    <property type="match status" value="1"/>
</dbReference>
<dbReference type="Gene3D" id="3.30.830.10">
    <property type="entry name" value="Metalloenzyme, LuxS/M16 peptidase-like"/>
    <property type="match status" value="2"/>
</dbReference>
<dbReference type="InterPro" id="IPR050361">
    <property type="entry name" value="MPP/UQCRC_Complex"/>
</dbReference>
<name>A0A0R1GWU8_9LACO</name>
<dbReference type="GO" id="GO:0008233">
    <property type="term" value="F:peptidase activity"/>
    <property type="evidence" value="ECO:0007669"/>
    <property type="project" value="UniProtKB-KW"/>
</dbReference>
<reference evidence="3 4" key="1">
    <citation type="journal article" date="2015" name="Genome Announc.">
        <title>Expanding the biotechnology potential of lactobacilli through comparative genomics of 213 strains and associated genera.</title>
        <authorList>
            <person name="Sun Z."/>
            <person name="Harris H.M."/>
            <person name="McCann A."/>
            <person name="Guo C."/>
            <person name="Argimon S."/>
            <person name="Zhang W."/>
            <person name="Yang X."/>
            <person name="Jeffery I.B."/>
            <person name="Cooney J.C."/>
            <person name="Kagawa T.F."/>
            <person name="Liu W."/>
            <person name="Song Y."/>
            <person name="Salvetti E."/>
            <person name="Wrobel A."/>
            <person name="Rasinkangas P."/>
            <person name="Parkhill J."/>
            <person name="Rea M.C."/>
            <person name="O'Sullivan O."/>
            <person name="Ritari J."/>
            <person name="Douillard F.P."/>
            <person name="Paul Ross R."/>
            <person name="Yang R."/>
            <person name="Briner A.E."/>
            <person name="Felis G.E."/>
            <person name="de Vos W.M."/>
            <person name="Barrangou R."/>
            <person name="Klaenhammer T.R."/>
            <person name="Caufield P.W."/>
            <person name="Cui Y."/>
            <person name="Zhang H."/>
            <person name="O'Toole P.W."/>
        </authorList>
    </citation>
    <scope>NUCLEOTIDE SEQUENCE [LARGE SCALE GENOMIC DNA]</scope>
    <source>
        <strain evidence="3 4">DSM 20534</strain>
    </source>
</reference>
<organism evidence="3 4">
    <name type="scientific">Amylolactobacillus amylotrophicus DSM 20534</name>
    <dbReference type="NCBI Taxonomy" id="1423722"/>
    <lineage>
        <taxon>Bacteria</taxon>
        <taxon>Bacillati</taxon>
        <taxon>Bacillota</taxon>
        <taxon>Bacilli</taxon>
        <taxon>Lactobacillales</taxon>
        <taxon>Lactobacillaceae</taxon>
        <taxon>Amylolactobacillus</taxon>
    </lineage>
</organism>
<evidence type="ECO:0000259" key="2">
    <source>
        <dbReference type="Pfam" id="PF05193"/>
    </source>
</evidence>
<dbReference type="NCBIfam" id="NF047421">
    <property type="entry name" value="YfmH_fam"/>
    <property type="match status" value="1"/>
</dbReference>
<dbReference type="InterPro" id="IPR011249">
    <property type="entry name" value="Metalloenz_LuxS/M16"/>
</dbReference>
<dbReference type="Pfam" id="PF00675">
    <property type="entry name" value="Peptidase_M16"/>
    <property type="match status" value="1"/>
</dbReference>
<dbReference type="GO" id="GO:0006508">
    <property type="term" value="P:proteolysis"/>
    <property type="evidence" value="ECO:0007669"/>
    <property type="project" value="UniProtKB-KW"/>
</dbReference>
<proteinExistence type="predicted"/>
<dbReference type="Proteomes" id="UP000050909">
    <property type="component" value="Unassembled WGS sequence"/>
</dbReference>
<keyword evidence="3" id="KW-0378">Hydrolase</keyword>
<dbReference type="AlphaFoldDB" id="A0A0R1GWU8"/>
<evidence type="ECO:0000313" key="4">
    <source>
        <dbReference type="Proteomes" id="UP000050909"/>
    </source>
</evidence>
<dbReference type="GO" id="GO:0046872">
    <property type="term" value="F:metal ion binding"/>
    <property type="evidence" value="ECO:0007669"/>
    <property type="project" value="InterPro"/>
</dbReference>
<sequence length="411" mass="46765">MTEMIETKKFENGFELILVNKPGFSKKFAGIIVDYGSSDLTKEDLAYAGSAHFLEHKLFAKQDGDISEVFEENGANVNAFTSVNETMYYAVFVDNLEKNLQLLFKLIGEPFFTEENVAKEREIIVQELRMYQDEPYWRLNQALMNNLYQNEPLSLDIAGSEESLARISPASLLAIYRKYYTAEKMKLVIAGDVHFANIVKAVAPLVNALPVTTTPMTNPVFDQMGVHNERITLTGKTAHPRLIIGLKLPDFKQFLPSNDLMQTLIEIMLDSKFGELSTSYHSLQQDELLQQEPYLSVSYTRQGNYAKIMAQTDQPDEVVERLLTTLNDGEFSKPIFELQKKELIAKSFRTMDAIDNLAIEVAESRIEDEDYLLNVERLQQITYEQYVELVSAVMAQTRVTVAVLEKEQGES</sequence>
<dbReference type="PANTHER" id="PTHR11851:SF134">
    <property type="entry name" value="ZINC-DEPENDENT PROTEASE"/>
    <property type="match status" value="1"/>
</dbReference>
<dbReference type="PANTHER" id="PTHR11851">
    <property type="entry name" value="METALLOPROTEASE"/>
    <property type="match status" value="1"/>
</dbReference>
<feature type="domain" description="Peptidase M16 N-terminal" evidence="1">
    <location>
        <begin position="27"/>
        <end position="159"/>
    </location>
</feature>